<dbReference type="PANTHER" id="PTHR10961">
    <property type="entry name" value="PEROXISOMAL SARCOSINE OXIDASE"/>
    <property type="match status" value="1"/>
</dbReference>
<evidence type="ECO:0000259" key="7">
    <source>
        <dbReference type="Pfam" id="PF01266"/>
    </source>
</evidence>
<dbReference type="EMBL" id="JQ247791">
    <property type="protein sequence ID" value="AFU73949.1"/>
    <property type="molecule type" value="Genomic_DNA"/>
</dbReference>
<comment type="cofactor">
    <cofactor evidence="1">
        <name>FAD</name>
        <dbReference type="ChEBI" id="CHEBI:57692"/>
    </cofactor>
</comment>
<dbReference type="PANTHER" id="PTHR10961:SF10">
    <property type="entry name" value="FAD DEPENDENT OXIDOREDUCTASE DOMAIN-CONTAINING PROTEIN"/>
    <property type="match status" value="1"/>
</dbReference>
<keyword evidence="5" id="KW-0560">Oxidoreductase</keyword>
<feature type="transmembrane region" description="Helical" evidence="6">
    <location>
        <begin position="45"/>
        <end position="64"/>
    </location>
</feature>
<dbReference type="InterPro" id="IPR045170">
    <property type="entry name" value="MTOX"/>
</dbReference>
<keyword evidence="6" id="KW-1133">Transmembrane helix</keyword>
<dbReference type="AlphaFoldDB" id="V9LTT2"/>
<feature type="domain" description="FAD dependent oxidoreductase" evidence="7">
    <location>
        <begin position="77"/>
        <end position="524"/>
    </location>
</feature>
<sequence length="544" mass="58700">MFLPSAFIFRLAFFFFEPVALSHLFPTFRKYTSPTAFFFFTYRLYFLFVCFFFFFIFIALRIVFTATSYTMTATDYDVIVVGAGMFGSSAAKHLRRLQPSLRVAVIGPDNNSGRLARGQHFDEARICRRVETAVPWAHLNDLGALSYRETEATSGVSFYTPCGCMWVGTAEDRDASMECMDSVQRASGGADAVTYAVVCEEGDAGAAAAAAATAAGKTSVLRVTASSSVAEGVFGGEIRVGQLADAADGVETYYIAESGAAGGGTVHPTQYVKAQLACAAAVSPASNFCHLLEVVLQIACVAAGEGGDDCVYAVKTDAEHTYTAGRVLVATASFTKYHKLLPESVTDRLKPLAADVVLLRLVPPHGDDHEANVKASELCPSMIKTTGKNDDERIYTLPPRYYAEHAGWYVKMGRAGGPAAAVRDVERHTLAAAMAWYDTGKEVPKTDPCVTHLANMLQDIFPRWPVAPDTPEQSNRETVRCIVDETKEDVPMLDCVDGKGLFCAIAGNGRGAKTCDPIGCIAAHRVLGKELPPAYSFAKDAFRL</sequence>
<evidence type="ECO:0000256" key="2">
    <source>
        <dbReference type="ARBA" id="ARBA00010989"/>
    </source>
</evidence>
<accession>V9LTT2</accession>
<evidence type="ECO:0000256" key="5">
    <source>
        <dbReference type="ARBA" id="ARBA00023002"/>
    </source>
</evidence>
<evidence type="ECO:0000256" key="6">
    <source>
        <dbReference type="SAM" id="Phobius"/>
    </source>
</evidence>
<keyword evidence="4" id="KW-0274">FAD</keyword>
<dbReference type="Gene3D" id="3.30.9.10">
    <property type="entry name" value="D-Amino Acid Oxidase, subunit A, domain 2"/>
    <property type="match status" value="2"/>
</dbReference>
<feature type="transmembrane region" description="Helical" evidence="6">
    <location>
        <begin position="7"/>
        <end position="25"/>
    </location>
</feature>
<organism evidence="8">
    <name type="scientific">Crithidia mellificae</name>
    <dbReference type="NCBI Taxonomy" id="796356"/>
    <lineage>
        <taxon>Eukaryota</taxon>
        <taxon>Discoba</taxon>
        <taxon>Euglenozoa</taxon>
        <taxon>Kinetoplastea</taxon>
        <taxon>Metakinetoplastina</taxon>
        <taxon>Trypanosomatida</taxon>
        <taxon>Trypanosomatidae</taxon>
        <taxon>Leishmaniinae</taxon>
        <taxon>Crithidia</taxon>
    </lineage>
</organism>
<dbReference type="SUPFAM" id="SSF51905">
    <property type="entry name" value="FAD/NAD(P)-binding domain"/>
    <property type="match status" value="1"/>
</dbReference>
<keyword evidence="6" id="KW-0812">Transmembrane</keyword>
<protein>
    <submittedName>
        <fullName evidence="8">Sarcosine oxidase</fullName>
    </submittedName>
</protein>
<evidence type="ECO:0000256" key="3">
    <source>
        <dbReference type="ARBA" id="ARBA00022630"/>
    </source>
</evidence>
<proteinExistence type="inferred from homology"/>
<evidence type="ECO:0000256" key="1">
    <source>
        <dbReference type="ARBA" id="ARBA00001974"/>
    </source>
</evidence>
<evidence type="ECO:0000313" key="8">
    <source>
        <dbReference type="EMBL" id="AFU73949.1"/>
    </source>
</evidence>
<keyword evidence="6" id="KW-0472">Membrane</keyword>
<dbReference type="GO" id="GO:0008115">
    <property type="term" value="F:sarcosine oxidase activity"/>
    <property type="evidence" value="ECO:0007669"/>
    <property type="project" value="TreeGrafter"/>
</dbReference>
<dbReference type="GO" id="GO:0050660">
    <property type="term" value="F:flavin adenine dinucleotide binding"/>
    <property type="evidence" value="ECO:0007669"/>
    <property type="project" value="InterPro"/>
</dbReference>
<dbReference type="Gene3D" id="3.50.50.60">
    <property type="entry name" value="FAD/NAD(P)-binding domain"/>
    <property type="match status" value="2"/>
</dbReference>
<name>V9LTT2_CRIME</name>
<dbReference type="Pfam" id="PF01266">
    <property type="entry name" value="DAO"/>
    <property type="match status" value="1"/>
</dbReference>
<dbReference type="InterPro" id="IPR006076">
    <property type="entry name" value="FAD-dep_OxRdtase"/>
</dbReference>
<evidence type="ECO:0000256" key="4">
    <source>
        <dbReference type="ARBA" id="ARBA00022827"/>
    </source>
</evidence>
<reference evidence="8" key="1">
    <citation type="submission" date="2011-12" db="EMBL/GenBank/DDBJ databases">
        <title>The Crithidia mellificae genome.</title>
        <authorList>
            <person name="Runckel C."/>
            <person name="Flenniken M."/>
            <person name="Ruby J.G."/>
            <person name="DeRisi J."/>
        </authorList>
    </citation>
    <scope>NUCLEOTIDE SEQUENCE</scope>
    <source>
        <strain evidence="8">SF</strain>
    </source>
</reference>
<dbReference type="InterPro" id="IPR036188">
    <property type="entry name" value="FAD/NAD-bd_sf"/>
</dbReference>
<keyword evidence="3" id="KW-0285">Flavoprotein</keyword>
<comment type="similarity">
    <text evidence="2">Belongs to the MSOX/MTOX family.</text>
</comment>